<sequence length="125" mass="13304">MVSPTPNNDPSSSPQDSWSTPNPPQRSNKAAEELLARAAANQNGPPRREKILPSERIDLSGRPGFATSGDWPKTKNIGGPVRILSKNGELTELGKRVEQERLAKLAAAATATSDDGGKEKEESSS</sequence>
<evidence type="ECO:0000256" key="1">
    <source>
        <dbReference type="SAM" id="MobiDB-lite"/>
    </source>
</evidence>
<dbReference type="Proteomes" id="UP000799428">
    <property type="component" value="Unassembled WGS sequence"/>
</dbReference>
<reference evidence="2" key="1">
    <citation type="journal article" date="2020" name="Stud. Mycol.">
        <title>101 Dothideomycetes genomes: a test case for predicting lifestyles and emergence of pathogens.</title>
        <authorList>
            <person name="Haridas S."/>
            <person name="Albert R."/>
            <person name="Binder M."/>
            <person name="Bloem J."/>
            <person name="Labutti K."/>
            <person name="Salamov A."/>
            <person name="Andreopoulos B."/>
            <person name="Baker S."/>
            <person name="Barry K."/>
            <person name="Bills G."/>
            <person name="Bluhm B."/>
            <person name="Cannon C."/>
            <person name="Castanera R."/>
            <person name="Culley D."/>
            <person name="Daum C."/>
            <person name="Ezra D."/>
            <person name="Gonzalez J."/>
            <person name="Henrissat B."/>
            <person name="Kuo A."/>
            <person name="Liang C."/>
            <person name="Lipzen A."/>
            <person name="Lutzoni F."/>
            <person name="Magnuson J."/>
            <person name="Mondo S."/>
            <person name="Nolan M."/>
            <person name="Ohm R."/>
            <person name="Pangilinan J."/>
            <person name="Park H.-J."/>
            <person name="Ramirez L."/>
            <person name="Alfaro M."/>
            <person name="Sun H."/>
            <person name="Tritt A."/>
            <person name="Yoshinaga Y."/>
            <person name="Zwiers L.-H."/>
            <person name="Turgeon B."/>
            <person name="Goodwin S."/>
            <person name="Spatafora J."/>
            <person name="Crous P."/>
            <person name="Grigoriev I."/>
        </authorList>
    </citation>
    <scope>NUCLEOTIDE SEQUENCE</scope>
    <source>
        <strain evidence="2">CBS 279.74</strain>
    </source>
</reference>
<gene>
    <name evidence="2" type="ORF">K504DRAFT_467173</name>
</gene>
<protein>
    <submittedName>
        <fullName evidence="2">Uncharacterized protein</fullName>
    </submittedName>
</protein>
<evidence type="ECO:0000313" key="2">
    <source>
        <dbReference type="EMBL" id="KAF2709194.1"/>
    </source>
</evidence>
<accession>A0A6G1K8Q3</accession>
<proteinExistence type="predicted"/>
<name>A0A6G1K8Q3_9PLEO</name>
<feature type="compositionally biased region" description="Low complexity" evidence="1">
    <location>
        <begin position="1"/>
        <end position="20"/>
    </location>
</feature>
<feature type="compositionally biased region" description="Basic and acidic residues" evidence="1">
    <location>
        <begin position="46"/>
        <end position="59"/>
    </location>
</feature>
<feature type="region of interest" description="Disordered" evidence="1">
    <location>
        <begin position="1"/>
        <end position="78"/>
    </location>
</feature>
<evidence type="ECO:0000313" key="3">
    <source>
        <dbReference type="Proteomes" id="UP000799428"/>
    </source>
</evidence>
<dbReference type="EMBL" id="MU005770">
    <property type="protein sequence ID" value="KAF2709194.1"/>
    <property type="molecule type" value="Genomic_DNA"/>
</dbReference>
<keyword evidence="3" id="KW-1185">Reference proteome</keyword>
<organism evidence="2 3">
    <name type="scientific">Pleomassaria siparia CBS 279.74</name>
    <dbReference type="NCBI Taxonomy" id="1314801"/>
    <lineage>
        <taxon>Eukaryota</taxon>
        <taxon>Fungi</taxon>
        <taxon>Dikarya</taxon>
        <taxon>Ascomycota</taxon>
        <taxon>Pezizomycotina</taxon>
        <taxon>Dothideomycetes</taxon>
        <taxon>Pleosporomycetidae</taxon>
        <taxon>Pleosporales</taxon>
        <taxon>Pleomassariaceae</taxon>
        <taxon>Pleomassaria</taxon>
    </lineage>
</organism>
<feature type="region of interest" description="Disordered" evidence="1">
    <location>
        <begin position="106"/>
        <end position="125"/>
    </location>
</feature>
<feature type="compositionally biased region" description="Basic and acidic residues" evidence="1">
    <location>
        <begin position="115"/>
        <end position="125"/>
    </location>
</feature>
<dbReference type="AlphaFoldDB" id="A0A6G1K8Q3"/>